<name>A0A9P8Y5D2_9PEZI</name>
<dbReference type="GO" id="GO:0033209">
    <property type="term" value="P:tumor necrosis factor-mediated signaling pathway"/>
    <property type="evidence" value="ECO:0007669"/>
    <property type="project" value="TreeGrafter"/>
</dbReference>
<evidence type="ECO:0000256" key="4">
    <source>
        <dbReference type="ARBA" id="ARBA00022679"/>
    </source>
</evidence>
<dbReference type="PANTHER" id="PTHR22969:SF17">
    <property type="entry name" value="INHIBITOR OF NUCLEAR FACTOR KAPPA-B KINASE SUBUNIT BETA"/>
    <property type="match status" value="1"/>
</dbReference>
<comment type="caution">
    <text evidence="10">The sequence shown here is derived from an EMBL/GenBank/DDBJ whole genome shotgun (WGS) entry which is preliminary data.</text>
</comment>
<keyword evidence="11" id="KW-1185">Reference proteome</keyword>
<keyword evidence="6 10" id="KW-0418">Kinase</keyword>
<evidence type="ECO:0000256" key="6">
    <source>
        <dbReference type="ARBA" id="ARBA00022777"/>
    </source>
</evidence>
<keyword evidence="8" id="KW-0175">Coiled coil</keyword>
<keyword evidence="4" id="KW-0808">Transferase</keyword>
<keyword evidence="5" id="KW-0547">Nucleotide-binding</keyword>
<proteinExistence type="predicted"/>
<dbReference type="RefSeq" id="XP_046011962.1">
    <property type="nucleotide sequence ID" value="XM_046154309.1"/>
</dbReference>
<evidence type="ECO:0000256" key="8">
    <source>
        <dbReference type="SAM" id="Coils"/>
    </source>
</evidence>
<gene>
    <name evidence="10" type="ORF">B0I36DRAFT_326218</name>
</gene>
<dbReference type="SUPFAM" id="SSF56112">
    <property type="entry name" value="Protein kinase-like (PK-like)"/>
    <property type="match status" value="1"/>
</dbReference>
<dbReference type="InterPro" id="IPR011009">
    <property type="entry name" value="Kinase-like_dom_sf"/>
</dbReference>
<keyword evidence="3" id="KW-0723">Serine/threonine-protein kinase</keyword>
<keyword evidence="2" id="KW-0963">Cytoplasm</keyword>
<evidence type="ECO:0000256" key="2">
    <source>
        <dbReference type="ARBA" id="ARBA00022490"/>
    </source>
</evidence>
<comment type="subcellular location">
    <subcellularLocation>
        <location evidence="1">Cytoplasm</location>
    </subcellularLocation>
</comment>
<dbReference type="GO" id="GO:0005524">
    <property type="term" value="F:ATP binding"/>
    <property type="evidence" value="ECO:0007669"/>
    <property type="project" value="UniProtKB-KW"/>
</dbReference>
<dbReference type="Proteomes" id="UP000756346">
    <property type="component" value="Unassembled WGS sequence"/>
</dbReference>
<evidence type="ECO:0000256" key="1">
    <source>
        <dbReference type="ARBA" id="ARBA00004496"/>
    </source>
</evidence>
<dbReference type="Gene3D" id="1.10.510.10">
    <property type="entry name" value="Transferase(Phosphotransferase) domain 1"/>
    <property type="match status" value="1"/>
</dbReference>
<feature type="domain" description="Protein kinase" evidence="9">
    <location>
        <begin position="36"/>
        <end position="167"/>
    </location>
</feature>
<evidence type="ECO:0000256" key="3">
    <source>
        <dbReference type="ARBA" id="ARBA00022527"/>
    </source>
</evidence>
<evidence type="ECO:0000256" key="7">
    <source>
        <dbReference type="ARBA" id="ARBA00022840"/>
    </source>
</evidence>
<dbReference type="InterPro" id="IPR051180">
    <property type="entry name" value="IKK"/>
</dbReference>
<dbReference type="InterPro" id="IPR000719">
    <property type="entry name" value="Prot_kinase_dom"/>
</dbReference>
<evidence type="ECO:0000313" key="10">
    <source>
        <dbReference type="EMBL" id="KAH7029674.1"/>
    </source>
</evidence>
<feature type="coiled-coil region" evidence="8">
    <location>
        <begin position="68"/>
        <end position="95"/>
    </location>
</feature>
<dbReference type="PROSITE" id="PS50011">
    <property type="entry name" value="PROTEIN_KINASE_DOM"/>
    <property type="match status" value="1"/>
</dbReference>
<dbReference type="Pfam" id="PF00069">
    <property type="entry name" value="Pkinase"/>
    <property type="match status" value="1"/>
</dbReference>
<dbReference type="GeneID" id="70183855"/>
<accession>A0A9P8Y5D2</accession>
<dbReference type="GO" id="GO:0045944">
    <property type="term" value="P:positive regulation of transcription by RNA polymerase II"/>
    <property type="evidence" value="ECO:0007669"/>
    <property type="project" value="TreeGrafter"/>
</dbReference>
<dbReference type="OrthoDB" id="10252171at2759"/>
<organism evidence="10 11">
    <name type="scientific">Microdochium trichocladiopsis</name>
    <dbReference type="NCBI Taxonomy" id="1682393"/>
    <lineage>
        <taxon>Eukaryota</taxon>
        <taxon>Fungi</taxon>
        <taxon>Dikarya</taxon>
        <taxon>Ascomycota</taxon>
        <taxon>Pezizomycotina</taxon>
        <taxon>Sordariomycetes</taxon>
        <taxon>Xylariomycetidae</taxon>
        <taxon>Xylariales</taxon>
        <taxon>Microdochiaceae</taxon>
        <taxon>Microdochium</taxon>
    </lineage>
</organism>
<reference evidence="10" key="1">
    <citation type="journal article" date="2021" name="Nat. Commun.">
        <title>Genetic determinants of endophytism in the Arabidopsis root mycobiome.</title>
        <authorList>
            <person name="Mesny F."/>
            <person name="Miyauchi S."/>
            <person name="Thiergart T."/>
            <person name="Pickel B."/>
            <person name="Atanasova L."/>
            <person name="Karlsson M."/>
            <person name="Huettel B."/>
            <person name="Barry K.W."/>
            <person name="Haridas S."/>
            <person name="Chen C."/>
            <person name="Bauer D."/>
            <person name="Andreopoulos W."/>
            <person name="Pangilinan J."/>
            <person name="LaButti K."/>
            <person name="Riley R."/>
            <person name="Lipzen A."/>
            <person name="Clum A."/>
            <person name="Drula E."/>
            <person name="Henrissat B."/>
            <person name="Kohler A."/>
            <person name="Grigoriev I.V."/>
            <person name="Martin F.M."/>
            <person name="Hacquard S."/>
        </authorList>
    </citation>
    <scope>NUCLEOTIDE SEQUENCE</scope>
    <source>
        <strain evidence="10">MPI-CAGE-CH-0230</strain>
    </source>
</reference>
<keyword evidence="7" id="KW-0067">ATP-binding</keyword>
<dbReference type="CDD" id="cd00180">
    <property type="entry name" value="PKc"/>
    <property type="match status" value="1"/>
</dbReference>
<evidence type="ECO:0000259" key="9">
    <source>
        <dbReference type="PROSITE" id="PS50011"/>
    </source>
</evidence>
<dbReference type="AlphaFoldDB" id="A0A9P8Y5D2"/>
<protein>
    <submittedName>
        <fullName evidence="10">Kinase-like domain-containing protein</fullName>
    </submittedName>
</protein>
<sequence>MRTNSFSKEILNAIPRNPRTGIHTPDMRIANNGETYLQRTIIAAGASGSVHKVTRESDGALYAAKTAHYRASDNVDQVRARYERLKEEYDTMSDVHHANVLKAIVLIPGYGEEPDWLIMEYIKHDLSTAELQDDDRLRALLDIASGLEYIHKKGITHRDLNPKNILV</sequence>
<evidence type="ECO:0000256" key="5">
    <source>
        <dbReference type="ARBA" id="ARBA00022741"/>
    </source>
</evidence>
<dbReference type="GO" id="GO:0005737">
    <property type="term" value="C:cytoplasm"/>
    <property type="evidence" value="ECO:0007669"/>
    <property type="project" value="UniProtKB-SubCell"/>
</dbReference>
<evidence type="ECO:0000313" key="11">
    <source>
        <dbReference type="Proteomes" id="UP000756346"/>
    </source>
</evidence>
<dbReference type="PANTHER" id="PTHR22969">
    <property type="entry name" value="IKB KINASE"/>
    <property type="match status" value="1"/>
</dbReference>
<dbReference type="GO" id="GO:0004674">
    <property type="term" value="F:protein serine/threonine kinase activity"/>
    <property type="evidence" value="ECO:0007669"/>
    <property type="project" value="UniProtKB-KW"/>
</dbReference>
<dbReference type="EMBL" id="JAGTJQ010000006">
    <property type="protein sequence ID" value="KAH7029674.1"/>
    <property type="molecule type" value="Genomic_DNA"/>
</dbReference>